<gene>
    <name evidence="1" type="ORF">S12H4_53184</name>
</gene>
<evidence type="ECO:0000313" key="1">
    <source>
        <dbReference type="EMBL" id="GAJ13892.1"/>
    </source>
</evidence>
<sequence length="83" mass="9381">MTIHSHNFVETYKGLVGFGADRNTDENTVIYYLQKFSDDRLMNRFFAKTRNYHALIADLDGLFATFFTDSTKSSSGNGLGKTT</sequence>
<protein>
    <submittedName>
        <fullName evidence="1">Uncharacterized protein</fullName>
    </submittedName>
</protein>
<name>X1VAM5_9ZZZZ</name>
<dbReference type="AlphaFoldDB" id="X1VAM5"/>
<proteinExistence type="predicted"/>
<organism evidence="1">
    <name type="scientific">marine sediment metagenome</name>
    <dbReference type="NCBI Taxonomy" id="412755"/>
    <lineage>
        <taxon>unclassified sequences</taxon>
        <taxon>metagenomes</taxon>
        <taxon>ecological metagenomes</taxon>
    </lineage>
</organism>
<dbReference type="EMBL" id="BARW01033826">
    <property type="protein sequence ID" value="GAJ13892.1"/>
    <property type="molecule type" value="Genomic_DNA"/>
</dbReference>
<feature type="non-terminal residue" evidence="1">
    <location>
        <position position="83"/>
    </location>
</feature>
<accession>X1VAM5</accession>
<comment type="caution">
    <text evidence="1">The sequence shown here is derived from an EMBL/GenBank/DDBJ whole genome shotgun (WGS) entry which is preliminary data.</text>
</comment>
<reference evidence="1" key="1">
    <citation type="journal article" date="2014" name="Front. Microbiol.">
        <title>High frequency of phylogenetically diverse reductive dehalogenase-homologous genes in deep subseafloor sedimentary metagenomes.</title>
        <authorList>
            <person name="Kawai M."/>
            <person name="Futagami T."/>
            <person name="Toyoda A."/>
            <person name="Takaki Y."/>
            <person name="Nishi S."/>
            <person name="Hori S."/>
            <person name="Arai W."/>
            <person name="Tsubouchi T."/>
            <person name="Morono Y."/>
            <person name="Uchiyama I."/>
            <person name="Ito T."/>
            <person name="Fujiyama A."/>
            <person name="Inagaki F."/>
            <person name="Takami H."/>
        </authorList>
    </citation>
    <scope>NUCLEOTIDE SEQUENCE</scope>
    <source>
        <strain evidence="1">Expedition CK06-06</strain>
    </source>
</reference>